<organism evidence="2 3">
    <name type="scientific">Tritrichomonas foetus</name>
    <dbReference type="NCBI Taxonomy" id="1144522"/>
    <lineage>
        <taxon>Eukaryota</taxon>
        <taxon>Metamonada</taxon>
        <taxon>Parabasalia</taxon>
        <taxon>Tritrichomonadida</taxon>
        <taxon>Tritrichomonadidae</taxon>
        <taxon>Tritrichomonas</taxon>
    </lineage>
</organism>
<sequence length="564" mass="65257">MSYFKKLQNCFNRISRAGFDKDFEIRIGGHSIYCSRFVASLISQKVSNLLSIDPTASKITLNFFHKYSKEEKELFISSFEQFLNGNLDTPTFFLDESENSKLNDKTSNKFNNDSKTDSIQQNSPSTEDGNIKNEKDYENDDEEILSEMQSSILNDKEKIFYIELGKILDNHDFLEECFQDVEENKNISIENVFKRIRMNKAYDRPNIIEFSFLSANFYQIDEIIRQNENMYYELDLNDYEQIFSLEYLKISNEDSLFNFIVKLISKRGEIYKSLLDFVEVQNLSNDSIEKLIVFIEDDMVKTSLLHPKLYSSIFCRLLQNNNQRISSTPSTNSYIGSYGGKGSFNPNNNVRNTPSKVDNNFSNYNLTHTNSAPGHISPMSTLTNNVFLSDRYQQSKPFNIISYLTAASGGNIYENDTISVKVSSIHDGQISNLFDESTHTHFRTNKSTNSSIEQSIIIDFKNYRVKFDKYSLSVPSSKNGQSVGRPESWAIEVSNDNTNWIEVARETESDLLNSYGAREIFDCSTKMDKYYRYVKFHSLDEYSFLLLSSIELVGYITKKILYME</sequence>
<dbReference type="RefSeq" id="XP_068367695.1">
    <property type="nucleotide sequence ID" value="XM_068514571.1"/>
</dbReference>
<dbReference type="AlphaFoldDB" id="A0A1J4KTG8"/>
<dbReference type="VEuPathDB" id="TrichDB:TRFO_42978"/>
<dbReference type="Proteomes" id="UP000179807">
    <property type="component" value="Unassembled WGS sequence"/>
</dbReference>
<evidence type="ECO:0000313" key="3">
    <source>
        <dbReference type="Proteomes" id="UP000179807"/>
    </source>
</evidence>
<dbReference type="GeneID" id="94849275"/>
<feature type="compositionally biased region" description="Basic and acidic residues" evidence="1">
    <location>
        <begin position="103"/>
        <end position="116"/>
    </location>
</feature>
<dbReference type="InterPro" id="IPR008979">
    <property type="entry name" value="Galactose-bd-like_sf"/>
</dbReference>
<reference evidence="2" key="1">
    <citation type="submission" date="2016-10" db="EMBL/GenBank/DDBJ databases">
        <authorList>
            <person name="Benchimol M."/>
            <person name="Almeida L.G."/>
            <person name="Vasconcelos A.T."/>
            <person name="Perreira-Neves A."/>
            <person name="Rosa I.A."/>
            <person name="Tasca T."/>
            <person name="Bogo M.R."/>
            <person name="de Souza W."/>
        </authorList>
    </citation>
    <scope>NUCLEOTIDE SEQUENCE [LARGE SCALE GENOMIC DNA]</scope>
    <source>
        <strain evidence="2">K</strain>
    </source>
</reference>
<dbReference type="Gene3D" id="2.60.120.260">
    <property type="entry name" value="Galactose-binding domain-like"/>
    <property type="match status" value="1"/>
</dbReference>
<evidence type="ECO:0000313" key="2">
    <source>
        <dbReference type="EMBL" id="OHT14559.1"/>
    </source>
</evidence>
<feature type="compositionally biased region" description="Polar residues" evidence="1">
    <location>
        <begin position="117"/>
        <end position="128"/>
    </location>
</feature>
<keyword evidence="3" id="KW-1185">Reference proteome</keyword>
<accession>A0A1J4KTG8</accession>
<protein>
    <recommendedName>
        <fullName evidence="4">F5/8 type C domain-containing protein</fullName>
    </recommendedName>
</protein>
<comment type="caution">
    <text evidence="2">The sequence shown here is derived from an EMBL/GenBank/DDBJ whole genome shotgun (WGS) entry which is preliminary data.</text>
</comment>
<dbReference type="EMBL" id="MLAK01000348">
    <property type="protein sequence ID" value="OHT14559.1"/>
    <property type="molecule type" value="Genomic_DNA"/>
</dbReference>
<evidence type="ECO:0008006" key="4">
    <source>
        <dbReference type="Google" id="ProtNLM"/>
    </source>
</evidence>
<gene>
    <name evidence="2" type="ORF">TRFO_42978</name>
</gene>
<evidence type="ECO:0000256" key="1">
    <source>
        <dbReference type="SAM" id="MobiDB-lite"/>
    </source>
</evidence>
<proteinExistence type="predicted"/>
<dbReference type="SUPFAM" id="SSF49785">
    <property type="entry name" value="Galactose-binding domain-like"/>
    <property type="match status" value="1"/>
</dbReference>
<name>A0A1J4KTG8_9EUKA</name>
<feature type="region of interest" description="Disordered" evidence="1">
    <location>
        <begin position="103"/>
        <end position="135"/>
    </location>
</feature>